<dbReference type="Proteomes" id="UP000016935">
    <property type="component" value="Unassembled WGS sequence"/>
</dbReference>
<sequence>MGFFNIFKSASIPPPLYLRTLHLPTHLPTLVYGSPGNPNSFLSPIPPRAAPSHNDPSASRSVSVLAVVPVEANPRFPTRRGVSVRVRGPVAGHGSGDGRVGNENASSHGAGNARGNPSHGALGNTASGRNIAPCTRSVSGIQRGIAGAGFRFGASLEPGERRAGAEMSTSVGMGMDMDMGRGARARGRAWAIHRGYGRGRDRGHGHETIRHQDENEDIFPPHPRTSSAPAPDVSARFAPEPNHHRGNGRGSSADPVQISRDTTDIRRARDGFSSVPGRAYSVRGRGRAGSERARPSVRPFAGVGSSGLGDMRGRGAFGRRGPFD</sequence>
<reference evidence="2 3" key="2">
    <citation type="journal article" date="2013" name="PLoS Genet.">
        <title>Comparative genome structure, secondary metabolite, and effector coding capacity across Cochliobolus pathogens.</title>
        <authorList>
            <person name="Condon B.J."/>
            <person name="Leng Y."/>
            <person name="Wu D."/>
            <person name="Bushley K.E."/>
            <person name="Ohm R.A."/>
            <person name="Otillar R."/>
            <person name="Martin J."/>
            <person name="Schackwitz W."/>
            <person name="Grimwood J."/>
            <person name="MohdZainudin N."/>
            <person name="Xue C."/>
            <person name="Wang R."/>
            <person name="Manning V.A."/>
            <person name="Dhillon B."/>
            <person name="Tu Z.J."/>
            <person name="Steffenson B.J."/>
            <person name="Salamov A."/>
            <person name="Sun H."/>
            <person name="Lowry S."/>
            <person name="LaButti K."/>
            <person name="Han J."/>
            <person name="Copeland A."/>
            <person name="Lindquist E."/>
            <person name="Barry K."/>
            <person name="Schmutz J."/>
            <person name="Baker S.E."/>
            <person name="Ciuffetti L.M."/>
            <person name="Grigoriev I.V."/>
            <person name="Zhong S."/>
            <person name="Turgeon B.G."/>
        </authorList>
    </citation>
    <scope>NUCLEOTIDE SEQUENCE [LARGE SCALE GENOMIC DNA]</scope>
    <source>
        <strain evidence="3">28A</strain>
    </source>
</reference>
<gene>
    <name evidence="2" type="ORF">SETTUDRAFT_38890</name>
</gene>
<dbReference type="GeneID" id="19404414"/>
<evidence type="ECO:0000256" key="1">
    <source>
        <dbReference type="SAM" id="MobiDB-lite"/>
    </source>
</evidence>
<proteinExistence type="predicted"/>
<feature type="compositionally biased region" description="Basic and acidic residues" evidence="1">
    <location>
        <begin position="261"/>
        <end position="270"/>
    </location>
</feature>
<evidence type="ECO:0000313" key="3">
    <source>
        <dbReference type="Proteomes" id="UP000016935"/>
    </source>
</evidence>
<dbReference type="HOGENOM" id="CLU_858338_0_0_1"/>
<organism evidence="2 3">
    <name type="scientific">Exserohilum turcicum (strain 28A)</name>
    <name type="common">Northern leaf blight fungus</name>
    <name type="synonym">Setosphaeria turcica</name>
    <dbReference type="NCBI Taxonomy" id="671987"/>
    <lineage>
        <taxon>Eukaryota</taxon>
        <taxon>Fungi</taxon>
        <taxon>Dikarya</taxon>
        <taxon>Ascomycota</taxon>
        <taxon>Pezizomycotina</taxon>
        <taxon>Dothideomycetes</taxon>
        <taxon>Pleosporomycetidae</taxon>
        <taxon>Pleosporales</taxon>
        <taxon>Pleosporineae</taxon>
        <taxon>Pleosporaceae</taxon>
        <taxon>Exserohilum</taxon>
    </lineage>
</organism>
<accession>R0K5A9</accession>
<feature type="region of interest" description="Disordered" evidence="1">
    <location>
        <begin position="213"/>
        <end position="324"/>
    </location>
</feature>
<dbReference type="RefSeq" id="XP_008024105.1">
    <property type="nucleotide sequence ID" value="XM_008025914.1"/>
</dbReference>
<dbReference type="EMBL" id="KB908548">
    <property type="protein sequence ID" value="EOA88218.1"/>
    <property type="molecule type" value="Genomic_DNA"/>
</dbReference>
<reference evidence="2 3" key="1">
    <citation type="journal article" date="2012" name="PLoS Pathog.">
        <title>Diverse lifestyles and strategies of plant pathogenesis encoded in the genomes of eighteen Dothideomycetes fungi.</title>
        <authorList>
            <person name="Ohm R.A."/>
            <person name="Feau N."/>
            <person name="Henrissat B."/>
            <person name="Schoch C.L."/>
            <person name="Horwitz B.A."/>
            <person name="Barry K.W."/>
            <person name="Condon B.J."/>
            <person name="Copeland A.C."/>
            <person name="Dhillon B."/>
            <person name="Glaser F."/>
            <person name="Hesse C.N."/>
            <person name="Kosti I."/>
            <person name="LaButti K."/>
            <person name="Lindquist E.A."/>
            <person name="Lucas S."/>
            <person name="Salamov A.A."/>
            <person name="Bradshaw R.E."/>
            <person name="Ciuffetti L."/>
            <person name="Hamelin R.C."/>
            <person name="Kema G.H.J."/>
            <person name="Lawrence C."/>
            <person name="Scott J.A."/>
            <person name="Spatafora J.W."/>
            <person name="Turgeon B.G."/>
            <person name="de Wit P.J.G.M."/>
            <person name="Zhong S."/>
            <person name="Goodwin S.B."/>
            <person name="Grigoriev I.V."/>
        </authorList>
    </citation>
    <scope>NUCLEOTIDE SEQUENCE [LARGE SCALE GENOMIC DNA]</scope>
    <source>
        <strain evidence="3">28A</strain>
    </source>
</reference>
<keyword evidence="3" id="KW-1185">Reference proteome</keyword>
<protein>
    <submittedName>
        <fullName evidence="2">Uncharacterized protein</fullName>
    </submittedName>
</protein>
<evidence type="ECO:0000313" key="2">
    <source>
        <dbReference type="EMBL" id="EOA88218.1"/>
    </source>
</evidence>
<name>R0K5A9_EXST2</name>
<dbReference type="AlphaFoldDB" id="R0K5A9"/>
<feature type="region of interest" description="Disordered" evidence="1">
    <location>
        <begin position="84"/>
        <end position="124"/>
    </location>
</feature>